<evidence type="ECO:0000313" key="2">
    <source>
        <dbReference type="EMBL" id="KAK4228058.1"/>
    </source>
</evidence>
<feature type="transmembrane region" description="Helical" evidence="1">
    <location>
        <begin position="41"/>
        <end position="61"/>
    </location>
</feature>
<feature type="non-terminal residue" evidence="2">
    <location>
        <position position="1"/>
    </location>
</feature>
<accession>A0AAN7BR68</accession>
<protein>
    <submittedName>
        <fullName evidence="2">Uncharacterized protein</fullName>
    </submittedName>
</protein>
<dbReference type="EMBL" id="MU865323">
    <property type="protein sequence ID" value="KAK4228058.1"/>
    <property type="molecule type" value="Genomic_DNA"/>
</dbReference>
<name>A0AAN7BR68_9PEZI</name>
<keyword evidence="1" id="KW-0812">Transmembrane</keyword>
<dbReference type="Pfam" id="PF11374">
    <property type="entry name" value="DUF3176"/>
    <property type="match status" value="1"/>
</dbReference>
<evidence type="ECO:0000313" key="3">
    <source>
        <dbReference type="Proteomes" id="UP001301958"/>
    </source>
</evidence>
<dbReference type="PANTHER" id="PTHR35394:SF6">
    <property type="entry name" value="DUF3176 DOMAIN-CONTAINING PROTEIN"/>
    <property type="match status" value="1"/>
</dbReference>
<dbReference type="AlphaFoldDB" id="A0AAN7BR68"/>
<keyword evidence="3" id="KW-1185">Reference proteome</keyword>
<proteinExistence type="predicted"/>
<comment type="caution">
    <text evidence="2">The sequence shown here is derived from an EMBL/GenBank/DDBJ whole genome shotgun (WGS) entry which is preliminary data.</text>
</comment>
<dbReference type="InterPro" id="IPR021514">
    <property type="entry name" value="DUF3176"/>
</dbReference>
<dbReference type="Proteomes" id="UP001301958">
    <property type="component" value="Unassembled WGS sequence"/>
</dbReference>
<evidence type="ECO:0000256" key="1">
    <source>
        <dbReference type="SAM" id="Phobius"/>
    </source>
</evidence>
<keyword evidence="1" id="KW-0472">Membrane</keyword>
<dbReference type="PANTHER" id="PTHR35394">
    <property type="entry name" value="DUF3176 DOMAIN-CONTAINING PROTEIN"/>
    <property type="match status" value="1"/>
</dbReference>
<organism evidence="2 3">
    <name type="scientific">Podospora fimiseda</name>
    <dbReference type="NCBI Taxonomy" id="252190"/>
    <lineage>
        <taxon>Eukaryota</taxon>
        <taxon>Fungi</taxon>
        <taxon>Dikarya</taxon>
        <taxon>Ascomycota</taxon>
        <taxon>Pezizomycotina</taxon>
        <taxon>Sordariomycetes</taxon>
        <taxon>Sordariomycetidae</taxon>
        <taxon>Sordariales</taxon>
        <taxon>Podosporaceae</taxon>
        <taxon>Podospora</taxon>
    </lineage>
</organism>
<keyword evidence="1" id="KW-1133">Transmembrane helix</keyword>
<reference evidence="2" key="1">
    <citation type="journal article" date="2023" name="Mol. Phylogenet. Evol.">
        <title>Genome-scale phylogeny and comparative genomics of the fungal order Sordariales.</title>
        <authorList>
            <person name="Hensen N."/>
            <person name="Bonometti L."/>
            <person name="Westerberg I."/>
            <person name="Brannstrom I.O."/>
            <person name="Guillou S."/>
            <person name="Cros-Aarteil S."/>
            <person name="Calhoun S."/>
            <person name="Haridas S."/>
            <person name="Kuo A."/>
            <person name="Mondo S."/>
            <person name="Pangilinan J."/>
            <person name="Riley R."/>
            <person name="LaButti K."/>
            <person name="Andreopoulos B."/>
            <person name="Lipzen A."/>
            <person name="Chen C."/>
            <person name="Yan M."/>
            <person name="Daum C."/>
            <person name="Ng V."/>
            <person name="Clum A."/>
            <person name="Steindorff A."/>
            <person name="Ohm R.A."/>
            <person name="Martin F."/>
            <person name="Silar P."/>
            <person name="Natvig D.O."/>
            <person name="Lalanne C."/>
            <person name="Gautier V."/>
            <person name="Ament-Velasquez S.L."/>
            <person name="Kruys A."/>
            <person name="Hutchinson M.I."/>
            <person name="Powell A.J."/>
            <person name="Barry K."/>
            <person name="Miller A.N."/>
            <person name="Grigoriev I.V."/>
            <person name="Debuchy R."/>
            <person name="Gladieux P."/>
            <person name="Hiltunen Thoren M."/>
            <person name="Johannesson H."/>
        </authorList>
    </citation>
    <scope>NUCLEOTIDE SEQUENCE</scope>
    <source>
        <strain evidence="2">CBS 990.96</strain>
    </source>
</reference>
<gene>
    <name evidence="2" type="ORF">QBC38DRAFT_362690</name>
</gene>
<sequence>TWLFEFLGFIAGLRSLAATVALLKRHEGQRVPDWPVSLNFILSLLANVSFAGTLFAVHAAVSQLKWISFTKGPSSLAQLSVFQNVRGGAIGAVQLLLTAGTQYVLLIC</sequence>
<reference evidence="2" key="2">
    <citation type="submission" date="2023-05" db="EMBL/GenBank/DDBJ databases">
        <authorList>
            <consortium name="Lawrence Berkeley National Laboratory"/>
            <person name="Steindorff A."/>
            <person name="Hensen N."/>
            <person name="Bonometti L."/>
            <person name="Westerberg I."/>
            <person name="Brannstrom I.O."/>
            <person name="Guillou S."/>
            <person name="Cros-Aarteil S."/>
            <person name="Calhoun S."/>
            <person name="Haridas S."/>
            <person name="Kuo A."/>
            <person name="Mondo S."/>
            <person name="Pangilinan J."/>
            <person name="Riley R."/>
            <person name="Labutti K."/>
            <person name="Andreopoulos B."/>
            <person name="Lipzen A."/>
            <person name="Chen C."/>
            <person name="Yanf M."/>
            <person name="Daum C."/>
            <person name="Ng V."/>
            <person name="Clum A."/>
            <person name="Ohm R."/>
            <person name="Martin F."/>
            <person name="Silar P."/>
            <person name="Natvig D."/>
            <person name="Lalanne C."/>
            <person name="Gautier V."/>
            <person name="Ament-Velasquez S.L."/>
            <person name="Kruys A."/>
            <person name="Hutchinson M.I."/>
            <person name="Powell A.J."/>
            <person name="Barry K."/>
            <person name="Miller A.N."/>
            <person name="Grigoriev I.V."/>
            <person name="Debuchy R."/>
            <person name="Gladieux P."/>
            <person name="Thoren M.H."/>
            <person name="Johannesson H."/>
        </authorList>
    </citation>
    <scope>NUCLEOTIDE SEQUENCE</scope>
    <source>
        <strain evidence="2">CBS 990.96</strain>
    </source>
</reference>